<dbReference type="EMBL" id="FQUQ01000002">
    <property type="protein sequence ID" value="SHF24245.1"/>
    <property type="molecule type" value="Genomic_DNA"/>
</dbReference>
<evidence type="ECO:0000256" key="1">
    <source>
        <dbReference type="ARBA" id="ARBA00023015"/>
    </source>
</evidence>
<dbReference type="Gene3D" id="1.10.10.60">
    <property type="entry name" value="Homeodomain-like"/>
    <property type="match status" value="1"/>
</dbReference>
<accession>A0A1M5A1X4</accession>
<gene>
    <name evidence="4" type="ORF">SAMN04488522_102551</name>
</gene>
<dbReference type="InterPro" id="IPR018060">
    <property type="entry name" value="HTH_AraC"/>
</dbReference>
<evidence type="ECO:0000259" key="3">
    <source>
        <dbReference type="PROSITE" id="PS01124"/>
    </source>
</evidence>
<reference evidence="5" key="1">
    <citation type="submission" date="2016-11" db="EMBL/GenBank/DDBJ databases">
        <authorList>
            <person name="Varghese N."/>
            <person name="Submissions S."/>
        </authorList>
    </citation>
    <scope>NUCLEOTIDE SEQUENCE [LARGE SCALE GENOMIC DNA]</scope>
    <source>
        <strain evidence="5">DSM 16990</strain>
    </source>
</reference>
<dbReference type="RefSeq" id="WP_073230528.1">
    <property type="nucleotide sequence ID" value="NZ_FQUQ01000002.1"/>
</dbReference>
<dbReference type="GO" id="GO:0043565">
    <property type="term" value="F:sequence-specific DNA binding"/>
    <property type="evidence" value="ECO:0007669"/>
    <property type="project" value="InterPro"/>
</dbReference>
<proteinExistence type="predicted"/>
<dbReference type="STRING" id="288992.SAMN04488522_102551"/>
<feature type="domain" description="HTH araC/xylS-type" evidence="3">
    <location>
        <begin position="174"/>
        <end position="261"/>
    </location>
</feature>
<name>A0A1M5A1X4_9SPHI</name>
<dbReference type="PROSITE" id="PS01124">
    <property type="entry name" value="HTH_ARAC_FAMILY_2"/>
    <property type="match status" value="1"/>
</dbReference>
<evidence type="ECO:0000256" key="2">
    <source>
        <dbReference type="ARBA" id="ARBA00023163"/>
    </source>
</evidence>
<dbReference type="InterPro" id="IPR009057">
    <property type="entry name" value="Homeodomain-like_sf"/>
</dbReference>
<keyword evidence="1" id="KW-0805">Transcription regulation</keyword>
<organism evidence="4 5">
    <name type="scientific">Pedobacter caeni</name>
    <dbReference type="NCBI Taxonomy" id="288992"/>
    <lineage>
        <taxon>Bacteria</taxon>
        <taxon>Pseudomonadati</taxon>
        <taxon>Bacteroidota</taxon>
        <taxon>Sphingobacteriia</taxon>
        <taxon>Sphingobacteriales</taxon>
        <taxon>Sphingobacteriaceae</taxon>
        <taxon>Pedobacter</taxon>
    </lineage>
</organism>
<dbReference type="GO" id="GO:0003700">
    <property type="term" value="F:DNA-binding transcription factor activity"/>
    <property type="evidence" value="ECO:0007669"/>
    <property type="project" value="InterPro"/>
</dbReference>
<protein>
    <submittedName>
        <fullName evidence="4">Helix-turn-helix domain-containing protein</fullName>
    </submittedName>
</protein>
<sequence length="270" mass="30997">MKSHEAYKGYRIAVPVEFEEVFSIFYYAENKSGKPVTQTLLPSFQSVMLFSFGTSISFRTKQNEEIIMGNCMIAAPLKQAVDYTLPAGAEMLTVTFKNDAFFRFFGSALLDSHIHPDDLLNDDCFSILWAELSEIDTVDDKITHILNFCRPFLQGRHPLTEQIIALGNNVVSPVKEISNKEQLSERSVQMKLKEHLGYSSREMGRYMRFLKAMQLVEQLAAGSDQVNWIEVVEECGYYDQSQLIHDFKHYLNLSPSKYMKLRNGICNSWL</sequence>
<dbReference type="SUPFAM" id="SSF46689">
    <property type="entry name" value="Homeodomain-like"/>
    <property type="match status" value="1"/>
</dbReference>
<dbReference type="SMART" id="SM00342">
    <property type="entry name" value="HTH_ARAC"/>
    <property type="match status" value="1"/>
</dbReference>
<evidence type="ECO:0000313" key="5">
    <source>
        <dbReference type="Proteomes" id="UP000184287"/>
    </source>
</evidence>
<evidence type="ECO:0000313" key="4">
    <source>
        <dbReference type="EMBL" id="SHF24245.1"/>
    </source>
</evidence>
<dbReference type="Pfam" id="PF12833">
    <property type="entry name" value="HTH_18"/>
    <property type="match status" value="1"/>
</dbReference>
<keyword evidence="2" id="KW-0804">Transcription</keyword>
<dbReference type="Proteomes" id="UP000184287">
    <property type="component" value="Unassembled WGS sequence"/>
</dbReference>
<keyword evidence="5" id="KW-1185">Reference proteome</keyword>
<dbReference type="AlphaFoldDB" id="A0A1M5A1X4"/>